<accession>A0A923S2Q8</accession>
<organism evidence="1 2">
    <name type="scientific">Ramlibacter albus</name>
    <dbReference type="NCBI Taxonomy" id="2079448"/>
    <lineage>
        <taxon>Bacteria</taxon>
        <taxon>Pseudomonadati</taxon>
        <taxon>Pseudomonadota</taxon>
        <taxon>Betaproteobacteria</taxon>
        <taxon>Burkholderiales</taxon>
        <taxon>Comamonadaceae</taxon>
        <taxon>Ramlibacter</taxon>
    </lineage>
</organism>
<reference evidence="1" key="1">
    <citation type="submission" date="2020-08" db="EMBL/GenBank/DDBJ databases">
        <title>Ramlibacter sp. GTP1 16S ribosomal RNA gene genome sequencing and assembly.</title>
        <authorList>
            <person name="Kang M."/>
        </authorList>
    </citation>
    <scope>NUCLEOTIDE SEQUENCE</scope>
    <source>
        <strain evidence="1">GTP1</strain>
    </source>
</reference>
<evidence type="ECO:0000313" key="1">
    <source>
        <dbReference type="EMBL" id="MBC5765650.1"/>
    </source>
</evidence>
<dbReference type="EMBL" id="JACORU010000005">
    <property type="protein sequence ID" value="MBC5765650.1"/>
    <property type="molecule type" value="Genomic_DNA"/>
</dbReference>
<dbReference type="AlphaFoldDB" id="A0A923S2Q8"/>
<name>A0A923S2Q8_9BURK</name>
<evidence type="ECO:0000313" key="2">
    <source>
        <dbReference type="Proteomes" id="UP000596827"/>
    </source>
</evidence>
<protein>
    <submittedName>
        <fullName evidence="1">Uncharacterized protein</fullName>
    </submittedName>
</protein>
<dbReference type="RefSeq" id="WP_187082131.1">
    <property type="nucleotide sequence ID" value="NZ_JACORU010000005.1"/>
</dbReference>
<comment type="caution">
    <text evidence="1">The sequence shown here is derived from an EMBL/GenBank/DDBJ whole genome shotgun (WGS) entry which is preliminary data.</text>
</comment>
<gene>
    <name evidence="1" type="ORF">H8R02_14375</name>
</gene>
<dbReference type="Proteomes" id="UP000596827">
    <property type="component" value="Unassembled WGS sequence"/>
</dbReference>
<sequence length="144" mass="16085">MTDQLNNFAYPVVVWREGYFYLALSDDDLCAHRRSLFADKVRRSRAGEWKLLSSQGRVFDITDWNEIAPAGGLRKLGLRLTGSTLACPVLMNERQLRLDEFKSKLLAATQSCYEGDKGSALQQIALAIGGARSFQEAICALLVR</sequence>
<proteinExistence type="predicted"/>
<keyword evidence="2" id="KW-1185">Reference proteome</keyword>